<comment type="caution">
    <text evidence="2">The sequence shown here is derived from an EMBL/GenBank/DDBJ whole genome shotgun (WGS) entry which is preliminary data.</text>
</comment>
<feature type="region of interest" description="Disordered" evidence="1">
    <location>
        <begin position="159"/>
        <end position="180"/>
    </location>
</feature>
<evidence type="ECO:0000256" key="1">
    <source>
        <dbReference type="SAM" id="MobiDB-lite"/>
    </source>
</evidence>
<dbReference type="SUPFAM" id="SSF56281">
    <property type="entry name" value="Metallo-hydrolase/oxidoreductase"/>
    <property type="match status" value="1"/>
</dbReference>
<dbReference type="EMBL" id="LCPP01000030">
    <property type="protein sequence ID" value="KKU99491.1"/>
    <property type="molecule type" value="Genomic_DNA"/>
</dbReference>
<sequence>MPRAHAAFSDYIAREYIAELRPYLKRVHRFQLPGKGKGFESPEAFHIKGRGNGYLIERDGTRLYVAGDTGGTPEMRALTNIDTALVPMNLPYTMSVEEAAERMGFKTSSLIIQIYERGIGAVRLDEGKIVVDPEVWAVIREGGDHRVKLTGLAESVSGQIRRRGPSGRGGRISVSPEKRVINPGTDRGRRILMDILEELGERSERSREGILRGIESGGRIGGRRLG</sequence>
<dbReference type="Gene3D" id="3.60.15.10">
    <property type="entry name" value="Ribonuclease Z/Hydroxyacylglutathione hydrolase-like"/>
    <property type="match status" value="1"/>
</dbReference>
<accession>A0A0G1UZI2</accession>
<organism evidence="2 3">
    <name type="scientific">Candidatus Amesbacteria bacterium GW2011_GWA1_48_9</name>
    <dbReference type="NCBI Taxonomy" id="1618355"/>
    <lineage>
        <taxon>Bacteria</taxon>
        <taxon>Candidatus Amesiibacteriota</taxon>
    </lineage>
</organism>
<protein>
    <submittedName>
        <fullName evidence="2">Uncharacterized protein</fullName>
    </submittedName>
</protein>
<dbReference type="AlphaFoldDB" id="A0A0G1UZI2"/>
<gene>
    <name evidence="2" type="ORF">UY33_C0030G0002</name>
</gene>
<dbReference type="InterPro" id="IPR036866">
    <property type="entry name" value="RibonucZ/Hydroxyglut_hydro"/>
</dbReference>
<name>A0A0G1UZI2_9BACT</name>
<dbReference type="Proteomes" id="UP000034637">
    <property type="component" value="Unassembled WGS sequence"/>
</dbReference>
<evidence type="ECO:0000313" key="2">
    <source>
        <dbReference type="EMBL" id="KKU99491.1"/>
    </source>
</evidence>
<reference evidence="2 3" key="1">
    <citation type="journal article" date="2015" name="Nature">
        <title>rRNA introns, odd ribosomes, and small enigmatic genomes across a large radiation of phyla.</title>
        <authorList>
            <person name="Brown C.T."/>
            <person name="Hug L.A."/>
            <person name="Thomas B.C."/>
            <person name="Sharon I."/>
            <person name="Castelle C.J."/>
            <person name="Singh A."/>
            <person name="Wilkins M.J."/>
            <person name="Williams K.H."/>
            <person name="Banfield J.F."/>
        </authorList>
    </citation>
    <scope>NUCLEOTIDE SEQUENCE [LARGE SCALE GENOMIC DNA]</scope>
</reference>
<proteinExistence type="predicted"/>
<evidence type="ECO:0000313" key="3">
    <source>
        <dbReference type="Proteomes" id="UP000034637"/>
    </source>
</evidence>